<dbReference type="SUPFAM" id="SSF49749">
    <property type="entry name" value="Group II dsDNA viruses VP"/>
    <property type="match status" value="1"/>
</dbReference>
<dbReference type="EMBL" id="MN740165">
    <property type="protein sequence ID" value="QHT91532.1"/>
    <property type="molecule type" value="Genomic_DNA"/>
</dbReference>
<evidence type="ECO:0000313" key="1">
    <source>
        <dbReference type="EMBL" id="QHT91532.1"/>
    </source>
</evidence>
<dbReference type="Gene3D" id="2.70.9.10">
    <property type="entry name" value="Adenovirus Type 2 Hexon, domain 4"/>
    <property type="match status" value="1"/>
</dbReference>
<dbReference type="InterPro" id="IPR016112">
    <property type="entry name" value="VP_dsDNA_II"/>
</dbReference>
<organism evidence="1">
    <name type="scientific">viral metagenome</name>
    <dbReference type="NCBI Taxonomy" id="1070528"/>
    <lineage>
        <taxon>unclassified sequences</taxon>
        <taxon>metagenomes</taxon>
        <taxon>organismal metagenomes</taxon>
    </lineage>
</organism>
<reference evidence="1" key="1">
    <citation type="journal article" date="2020" name="Nature">
        <title>Giant virus diversity and host interactions through global metagenomics.</title>
        <authorList>
            <person name="Schulz F."/>
            <person name="Roux S."/>
            <person name="Paez-Espino D."/>
            <person name="Jungbluth S."/>
            <person name="Walsh D.A."/>
            <person name="Denef V.J."/>
            <person name="McMahon K.D."/>
            <person name="Konstantinidis K.T."/>
            <person name="Eloe-Fadrosh E.A."/>
            <person name="Kyrpides N.C."/>
            <person name="Woyke T."/>
        </authorList>
    </citation>
    <scope>NUCLEOTIDE SEQUENCE</scope>
    <source>
        <strain evidence="1">GVMAG-M-3300023184-77</strain>
    </source>
</reference>
<name>A0A6C0IF48_9ZZZZ</name>
<dbReference type="Gene3D" id="2.70.9.20">
    <property type="entry name" value="Major capsid protein Vp54"/>
    <property type="match status" value="1"/>
</dbReference>
<dbReference type="AlphaFoldDB" id="A0A6C0IF48"/>
<protein>
    <recommendedName>
        <fullName evidence="2">Major capsid protein N-terminal domain-containing protein</fullName>
    </recommendedName>
</protein>
<evidence type="ECO:0008006" key="2">
    <source>
        <dbReference type="Google" id="ProtNLM"/>
    </source>
</evidence>
<proteinExistence type="predicted"/>
<sequence>MTEFTKEGALYELLARGNKDVYFRADAFTSVSPFRNNYKRVPAYVHERRQIPPINNVDFGKVVEFDFEVAGDVFTHPTLLIDLPTWLPSEYASLNNNNLITDNSGNSYGYTRGIGYFLFSKIQVYQDQILLQEFSGDALYATKLSRGSINSSFLENVLVGIHDGSNISIQRNATPKQLRLELPLLGCQNIEDGGFPSYGVRTQIFRLRLTLRKLEDLVECSNSTITKPNLYPWDRSDFRITDKNGSITNFSTLGRYQLSVPNIYLETRHIYVDPDTQKGLVESSYELLFSRLYENTFYFNEKDYTPVVSSVLKRIDAVHPASRLLFFMRQRTDININKLWKITSDLANKEYYNNISLLIASRDRETSFPPFIWNILTQHSKEDRYSGEGLGIMNWDLGEQRGGVANYKHSPEGSVNFSTADKPNIVVDLQNISGTDRNTEMLLIVDTWAIYQIEKGRGRLKYSN</sequence>
<accession>A0A6C0IF48</accession>
<dbReference type="InterPro" id="IPR038519">
    <property type="entry name" value="MCP_C_sf"/>
</dbReference>